<sequence length="243" mass="24929">MRIGVMGTGTIASAVVRGIAGQGHLITVSERSARHAQALAEAFGNVTVADNQGVIDRSDVVLLGLMAEVAADILAPLSFRPDQQVISMMAGATLGQVATMVAPAQAAAIMVPFPGIATGGSPVIAQGDIALVQDIVASANTVYAVDTEEELAAYLCAQAVLSPVARLAEDAAGWLGTRVADRQAGEAFLRHLISSSLASSAVGALVEALNTPGGYNQRLRLTLEQGGMRETLRAGLDRLESGE</sequence>
<dbReference type="OrthoDB" id="9805754at2"/>
<evidence type="ECO:0000259" key="3">
    <source>
        <dbReference type="Pfam" id="PF03807"/>
    </source>
</evidence>
<dbReference type="STRING" id="1917485.BOO69_09020"/>
<gene>
    <name evidence="4" type="ORF">BOO69_09020</name>
</gene>
<dbReference type="PANTHER" id="PTHR11645:SF0">
    <property type="entry name" value="PYRROLINE-5-CARBOXYLATE REDUCTASE 3"/>
    <property type="match status" value="1"/>
</dbReference>
<dbReference type="EMBL" id="CP018076">
    <property type="protein sequence ID" value="APE45392.1"/>
    <property type="molecule type" value="Genomic_DNA"/>
</dbReference>
<keyword evidence="2" id="KW-0560">Oxidoreductase</keyword>
<protein>
    <submittedName>
        <fullName evidence="4">Pyrroline-5-carboxylate reductase</fullName>
    </submittedName>
</protein>
<evidence type="ECO:0000313" key="4">
    <source>
        <dbReference type="EMBL" id="APE45392.1"/>
    </source>
</evidence>
<evidence type="ECO:0000313" key="5">
    <source>
        <dbReference type="Proteomes" id="UP000181897"/>
    </source>
</evidence>
<dbReference type="GO" id="GO:0004735">
    <property type="term" value="F:pyrroline-5-carboxylate reductase activity"/>
    <property type="evidence" value="ECO:0007669"/>
    <property type="project" value="TreeGrafter"/>
</dbReference>
<dbReference type="Pfam" id="PF03807">
    <property type="entry name" value="F420_oxidored"/>
    <property type="match status" value="1"/>
</dbReference>
<dbReference type="AlphaFoldDB" id="A0A1J0WMJ5"/>
<dbReference type="InterPro" id="IPR036291">
    <property type="entry name" value="NAD(P)-bd_dom_sf"/>
</dbReference>
<name>A0A1J0WMJ5_9RHOB</name>
<comment type="similarity">
    <text evidence="1">Belongs to the pyrroline-5-carboxylate reductase family.</text>
</comment>
<dbReference type="KEGG" id="suam:BOO69_09020"/>
<accession>A0A1J0WMJ5</accession>
<dbReference type="SUPFAM" id="SSF51735">
    <property type="entry name" value="NAD(P)-binding Rossmann-fold domains"/>
    <property type="match status" value="1"/>
</dbReference>
<dbReference type="InterPro" id="IPR028939">
    <property type="entry name" value="P5C_Rdtase_cat_N"/>
</dbReference>
<organism evidence="4 5">
    <name type="scientific">Sulfitobacter alexandrii</name>
    <dbReference type="NCBI Taxonomy" id="1917485"/>
    <lineage>
        <taxon>Bacteria</taxon>
        <taxon>Pseudomonadati</taxon>
        <taxon>Pseudomonadota</taxon>
        <taxon>Alphaproteobacteria</taxon>
        <taxon>Rhodobacterales</taxon>
        <taxon>Roseobacteraceae</taxon>
        <taxon>Sulfitobacter</taxon>
    </lineage>
</organism>
<proteinExistence type="inferred from homology"/>
<dbReference type="PANTHER" id="PTHR11645">
    <property type="entry name" value="PYRROLINE-5-CARBOXYLATE REDUCTASE"/>
    <property type="match status" value="1"/>
</dbReference>
<dbReference type="Proteomes" id="UP000181897">
    <property type="component" value="Chromosome"/>
</dbReference>
<keyword evidence="5" id="KW-1185">Reference proteome</keyword>
<reference evidence="4 5" key="1">
    <citation type="submission" date="2016-11" db="EMBL/GenBank/DDBJ databases">
        <title>Complete genome sequence of Sulfitobacter sp. AM1-D1, a toxic bacteria associated with marine dinoflagellate Alexandrium minutum in East China Sea.</title>
        <authorList>
            <person name="Yang Q."/>
            <person name="Zhang X."/>
            <person name="Tian X."/>
        </authorList>
    </citation>
    <scope>NUCLEOTIDE SEQUENCE [LARGE SCALE GENOMIC DNA]</scope>
    <source>
        <strain evidence="4 5">AM1-D1</strain>
    </source>
</reference>
<feature type="domain" description="Pyrroline-5-carboxylate reductase catalytic N-terminal" evidence="3">
    <location>
        <begin position="2"/>
        <end position="91"/>
    </location>
</feature>
<dbReference type="Gene3D" id="3.40.50.720">
    <property type="entry name" value="NAD(P)-binding Rossmann-like Domain"/>
    <property type="match status" value="1"/>
</dbReference>
<dbReference type="GO" id="GO:0055129">
    <property type="term" value="P:L-proline biosynthetic process"/>
    <property type="evidence" value="ECO:0007669"/>
    <property type="project" value="TreeGrafter"/>
</dbReference>
<evidence type="ECO:0000256" key="2">
    <source>
        <dbReference type="ARBA" id="ARBA00023002"/>
    </source>
</evidence>
<evidence type="ECO:0000256" key="1">
    <source>
        <dbReference type="ARBA" id="ARBA00005525"/>
    </source>
</evidence>